<evidence type="ECO:0008006" key="3">
    <source>
        <dbReference type="Google" id="ProtNLM"/>
    </source>
</evidence>
<evidence type="ECO:0000313" key="2">
    <source>
        <dbReference type="Proteomes" id="UP001499990"/>
    </source>
</evidence>
<reference evidence="2" key="1">
    <citation type="journal article" date="2019" name="Int. J. Syst. Evol. Microbiol.">
        <title>The Global Catalogue of Microorganisms (GCM) 10K type strain sequencing project: providing services to taxonomists for standard genome sequencing and annotation.</title>
        <authorList>
            <consortium name="The Broad Institute Genomics Platform"/>
            <consortium name="The Broad Institute Genome Sequencing Center for Infectious Disease"/>
            <person name="Wu L."/>
            <person name="Ma J."/>
        </authorList>
    </citation>
    <scope>NUCLEOTIDE SEQUENCE [LARGE SCALE GENOMIC DNA]</scope>
    <source>
        <strain evidence="2">JCM 9651</strain>
    </source>
</reference>
<sequence length="44" mass="4828">MDLMVAATAELSDLTILHYDADFETIAKATGQPHRWIAPRGSVD</sequence>
<name>A0ABP6SIL4_9ACTN</name>
<gene>
    <name evidence="1" type="ORF">GCM10020367_53510</name>
</gene>
<accession>A0ABP6SIL4</accession>
<dbReference type="Proteomes" id="UP001499990">
    <property type="component" value="Unassembled WGS sequence"/>
</dbReference>
<keyword evidence="2" id="KW-1185">Reference proteome</keyword>
<comment type="caution">
    <text evidence="1">The sequence shown here is derived from an EMBL/GenBank/DDBJ whole genome shotgun (WGS) entry which is preliminary data.</text>
</comment>
<evidence type="ECO:0000313" key="1">
    <source>
        <dbReference type="EMBL" id="GAA3377522.1"/>
    </source>
</evidence>
<dbReference type="EMBL" id="BAAAYL010000001">
    <property type="protein sequence ID" value="GAA3377522.1"/>
    <property type="molecule type" value="Genomic_DNA"/>
</dbReference>
<dbReference type="Gene3D" id="3.40.50.1010">
    <property type="entry name" value="5'-nuclease"/>
    <property type="match status" value="1"/>
</dbReference>
<protein>
    <recommendedName>
        <fullName evidence="3">PIN domain-containing protein</fullName>
    </recommendedName>
</protein>
<organism evidence="1 2">
    <name type="scientific">Streptomyces sannanensis</name>
    <dbReference type="NCBI Taxonomy" id="285536"/>
    <lineage>
        <taxon>Bacteria</taxon>
        <taxon>Bacillati</taxon>
        <taxon>Actinomycetota</taxon>
        <taxon>Actinomycetes</taxon>
        <taxon>Kitasatosporales</taxon>
        <taxon>Streptomycetaceae</taxon>
        <taxon>Streptomyces</taxon>
    </lineage>
</organism>
<proteinExistence type="predicted"/>